<dbReference type="InterPro" id="IPR008978">
    <property type="entry name" value="HSP20-like_chaperone"/>
</dbReference>
<dbReference type="EMBL" id="MIGC01001877">
    <property type="protein sequence ID" value="PHJ22013.1"/>
    <property type="molecule type" value="Genomic_DNA"/>
</dbReference>
<feature type="domain" description="CS" evidence="2">
    <location>
        <begin position="135"/>
        <end position="238"/>
    </location>
</feature>
<evidence type="ECO:0000256" key="1">
    <source>
        <dbReference type="SAM" id="MobiDB-lite"/>
    </source>
</evidence>
<feature type="compositionally biased region" description="Basic and acidic residues" evidence="1">
    <location>
        <begin position="29"/>
        <end position="42"/>
    </location>
</feature>
<comment type="caution">
    <text evidence="3">The sequence shown here is derived from an EMBL/GenBank/DDBJ whole genome shotgun (WGS) entry which is preliminary data.</text>
</comment>
<dbReference type="RefSeq" id="XP_067923690.1">
    <property type="nucleotide sequence ID" value="XM_068064328.1"/>
</dbReference>
<dbReference type="PROSITE" id="PS51203">
    <property type="entry name" value="CS"/>
    <property type="match status" value="1"/>
</dbReference>
<name>A0A2C6L2Q4_9APIC</name>
<dbReference type="Proteomes" id="UP000221165">
    <property type="component" value="Unassembled WGS sequence"/>
</dbReference>
<reference evidence="3 4" key="1">
    <citation type="journal article" date="2017" name="Int. J. Parasitol.">
        <title>The genome of the protozoan parasite Cystoisospora suis and a reverse vaccinology approach to identify vaccine candidates.</title>
        <authorList>
            <person name="Palmieri N."/>
            <person name="Shrestha A."/>
            <person name="Ruttkowski B."/>
            <person name="Beck T."/>
            <person name="Vogl C."/>
            <person name="Tomley F."/>
            <person name="Blake D.P."/>
            <person name="Joachim A."/>
        </authorList>
    </citation>
    <scope>NUCLEOTIDE SEQUENCE [LARGE SCALE GENOMIC DNA]</scope>
    <source>
        <strain evidence="3 4">Wien I</strain>
    </source>
</reference>
<evidence type="ECO:0000313" key="4">
    <source>
        <dbReference type="Proteomes" id="UP000221165"/>
    </source>
</evidence>
<feature type="region of interest" description="Disordered" evidence="1">
    <location>
        <begin position="1"/>
        <end position="53"/>
    </location>
</feature>
<accession>A0A2C6L2Q4</accession>
<dbReference type="GeneID" id="94427539"/>
<keyword evidence="4" id="KW-1185">Reference proteome</keyword>
<dbReference type="InterPro" id="IPR007052">
    <property type="entry name" value="CS_dom"/>
</dbReference>
<organism evidence="3 4">
    <name type="scientific">Cystoisospora suis</name>
    <dbReference type="NCBI Taxonomy" id="483139"/>
    <lineage>
        <taxon>Eukaryota</taxon>
        <taxon>Sar</taxon>
        <taxon>Alveolata</taxon>
        <taxon>Apicomplexa</taxon>
        <taxon>Conoidasida</taxon>
        <taxon>Coccidia</taxon>
        <taxon>Eucoccidiorida</taxon>
        <taxon>Eimeriorina</taxon>
        <taxon>Sarcocystidae</taxon>
        <taxon>Cystoisospora</taxon>
    </lineage>
</organism>
<gene>
    <name evidence="3" type="ORF">CSUI_004133</name>
</gene>
<sequence>MVAVCPSEEEYFSSESAPTTKGEGSDLEASGKGENKKMKEAGSGEEELPRTSSALRSSIARYGTNSYYYAHAPLPGSKLDDGDVKVLEGPGVVTGGSPVLLGRRKEEPDESGADCVTLEEAAATAAQGKRLKNFRPLNSYMWHDDGKTVRVYIPLDKLPESEDERQAEPCFSSDHVAFKAEEETFGLVIRRKAGNVMLVLNKLYQPVQPQQCRVSVKDTKISIALVKDDPDLTWFSLTRSR</sequence>
<proteinExistence type="predicted"/>
<dbReference type="Pfam" id="PF04969">
    <property type="entry name" value="CS"/>
    <property type="match status" value="1"/>
</dbReference>
<evidence type="ECO:0000313" key="3">
    <source>
        <dbReference type="EMBL" id="PHJ22013.1"/>
    </source>
</evidence>
<dbReference type="Gene3D" id="2.60.40.790">
    <property type="match status" value="1"/>
</dbReference>
<dbReference type="VEuPathDB" id="ToxoDB:CSUI_004133"/>
<dbReference type="SUPFAM" id="SSF49764">
    <property type="entry name" value="HSP20-like chaperones"/>
    <property type="match status" value="1"/>
</dbReference>
<evidence type="ECO:0000259" key="2">
    <source>
        <dbReference type="PROSITE" id="PS51203"/>
    </source>
</evidence>
<dbReference type="OrthoDB" id="164025at2759"/>
<dbReference type="AlphaFoldDB" id="A0A2C6L2Q4"/>
<protein>
    <submittedName>
        <fullName evidence="3">Cs domain protein</fullName>
    </submittedName>
</protein>